<keyword evidence="2" id="KW-0812">Transmembrane</keyword>
<dbReference type="InterPro" id="IPR036680">
    <property type="entry name" value="SPOR-like_sf"/>
</dbReference>
<feature type="domain" description="SPOR" evidence="3">
    <location>
        <begin position="397"/>
        <end position="476"/>
    </location>
</feature>
<organism evidence="4 5">
    <name type="scientific">Salinimonas iocasae</name>
    <dbReference type="NCBI Taxonomy" id="2572577"/>
    <lineage>
        <taxon>Bacteria</taxon>
        <taxon>Pseudomonadati</taxon>
        <taxon>Pseudomonadota</taxon>
        <taxon>Gammaproteobacteria</taxon>
        <taxon>Alteromonadales</taxon>
        <taxon>Alteromonadaceae</taxon>
        <taxon>Alteromonas/Salinimonas group</taxon>
        <taxon>Salinimonas</taxon>
    </lineage>
</organism>
<feature type="region of interest" description="Disordered" evidence="1">
    <location>
        <begin position="242"/>
        <end position="353"/>
    </location>
</feature>
<protein>
    <submittedName>
        <fullName evidence="4">Cell division protein DamX</fullName>
    </submittedName>
</protein>
<dbReference type="GO" id="GO:0042834">
    <property type="term" value="F:peptidoglycan binding"/>
    <property type="evidence" value="ECO:0007669"/>
    <property type="project" value="InterPro"/>
</dbReference>
<evidence type="ECO:0000313" key="5">
    <source>
        <dbReference type="Proteomes" id="UP000304912"/>
    </source>
</evidence>
<evidence type="ECO:0000259" key="3">
    <source>
        <dbReference type="PROSITE" id="PS51724"/>
    </source>
</evidence>
<proteinExistence type="predicted"/>
<dbReference type="AlphaFoldDB" id="A0A5B7YHC1"/>
<reference evidence="4 5" key="1">
    <citation type="submission" date="2019-04" db="EMBL/GenBank/DDBJ databases">
        <title>Salinimonas iocasae sp. nov., a halophilic bacterium isolated from the outer tube casing of tubeworms in Okinawa Trough.</title>
        <authorList>
            <person name="Zhang H."/>
            <person name="Wang H."/>
            <person name="Li C."/>
        </authorList>
    </citation>
    <scope>NUCLEOTIDE SEQUENCE [LARGE SCALE GENOMIC DNA]</scope>
    <source>
        <strain evidence="4 5">KX18D6</strain>
    </source>
</reference>
<feature type="transmembrane region" description="Helical" evidence="2">
    <location>
        <begin position="206"/>
        <end position="227"/>
    </location>
</feature>
<gene>
    <name evidence="4" type="ORF">FBQ74_15620</name>
</gene>
<dbReference type="OrthoDB" id="6189127at2"/>
<dbReference type="InterPro" id="IPR007730">
    <property type="entry name" value="SPOR-like_dom"/>
</dbReference>
<keyword evidence="4" id="KW-0132">Cell division</keyword>
<dbReference type="Pfam" id="PF05036">
    <property type="entry name" value="SPOR"/>
    <property type="match status" value="1"/>
</dbReference>
<dbReference type="Proteomes" id="UP000304912">
    <property type="component" value="Chromosome"/>
</dbReference>
<evidence type="ECO:0000313" key="4">
    <source>
        <dbReference type="EMBL" id="QCZ94806.1"/>
    </source>
</evidence>
<dbReference type="GO" id="GO:0051301">
    <property type="term" value="P:cell division"/>
    <property type="evidence" value="ECO:0007669"/>
    <property type="project" value="UniProtKB-KW"/>
</dbReference>
<keyword evidence="5" id="KW-1185">Reference proteome</keyword>
<keyword evidence="4" id="KW-0131">Cell cycle</keyword>
<evidence type="ECO:0000256" key="2">
    <source>
        <dbReference type="SAM" id="Phobius"/>
    </source>
</evidence>
<evidence type="ECO:0000256" key="1">
    <source>
        <dbReference type="SAM" id="MobiDB-lite"/>
    </source>
</evidence>
<dbReference type="RefSeq" id="WP_139757542.1">
    <property type="nucleotide sequence ID" value="NZ_CP039852.1"/>
</dbReference>
<keyword evidence="2" id="KW-0472">Membrane</keyword>
<name>A0A5B7YHC1_9ALTE</name>
<feature type="compositionally biased region" description="Basic and acidic residues" evidence="1">
    <location>
        <begin position="339"/>
        <end position="349"/>
    </location>
</feature>
<dbReference type="EMBL" id="CP039852">
    <property type="protein sequence ID" value="QCZ94806.1"/>
    <property type="molecule type" value="Genomic_DNA"/>
</dbReference>
<dbReference type="PROSITE" id="PS51724">
    <property type="entry name" value="SPOR"/>
    <property type="match status" value="1"/>
</dbReference>
<keyword evidence="2" id="KW-1133">Transmembrane helix</keyword>
<feature type="compositionally biased region" description="Low complexity" evidence="1">
    <location>
        <begin position="275"/>
        <end position="295"/>
    </location>
</feature>
<dbReference type="Gene3D" id="3.30.70.1070">
    <property type="entry name" value="Sporulation related repeat"/>
    <property type="match status" value="1"/>
</dbReference>
<dbReference type="KEGG" id="salk:FBQ74_15620"/>
<accession>A0A5B7YHC1</accession>
<sequence length="488" mass="54605">MQSPLHERLEYLVTYSSQLIFVSGDSVAQQQKTLDAFVFNQNDDTDIAYLTAKPNLELHDYRRQLCQQLLGQQVGSYVRPLNELMAGLNQHQGPVLITITQAEHMPDALLQELWDLVLQSRFASNKQHLNVLLFGQSDWAEKAKQWLPAKNTNTPLLISSQSVMAQQVGSELDQLISQRRQAFQARLDERSAAQQTVTHNRLKSPWFWGIAILLFLLSFTALVAWQYSSELEALFSPIQNETAREQPSLPPPGSAYRDLVETPPPTAIDKSTQDTAATAAAPETTAPEVKTSQPDPQRDSSDDVATAQPRITDWQSAVEDMNKKRAARTEAPSATTDDAIEKEKPDAAPDKAPVPQIDAEFAASMIKLARENSVATTTPQTESQEPETLDNQLLLSLLTPQDYVIQLAGLKDEPLLRDFINDHQLQDKVWIYQTRRYGGPWYVLLFKQPFGSVTEARQAMSLLPQYPGKSNAFVKAADQVLVEIKNNT</sequence>